<protein>
    <submittedName>
        <fullName evidence="3">Ferrous iron transport protein A</fullName>
    </submittedName>
</protein>
<reference evidence="3 4" key="1">
    <citation type="submission" date="2018-05" db="EMBL/GenBank/DDBJ databases">
        <title>Genomic Encyclopedia of Type Strains, Phase IV (KMG-IV): sequencing the most valuable type-strain genomes for metagenomic binning, comparative biology and taxonomic classification.</title>
        <authorList>
            <person name="Goeker M."/>
        </authorList>
    </citation>
    <scope>NUCLEOTIDE SEQUENCE [LARGE SCALE GENOMIC DNA]</scope>
    <source>
        <strain evidence="3 4">DSM 24906</strain>
    </source>
</reference>
<organism evidence="3 4">
    <name type="scientific">Oceanotoga teriensis</name>
    <dbReference type="NCBI Taxonomy" id="515440"/>
    <lineage>
        <taxon>Bacteria</taxon>
        <taxon>Thermotogati</taxon>
        <taxon>Thermotogota</taxon>
        <taxon>Thermotogae</taxon>
        <taxon>Petrotogales</taxon>
        <taxon>Petrotogaceae</taxon>
        <taxon>Oceanotoga</taxon>
    </lineage>
</organism>
<name>A0AA45C6C5_9BACT</name>
<evidence type="ECO:0000256" key="1">
    <source>
        <dbReference type="ARBA" id="ARBA00023004"/>
    </source>
</evidence>
<evidence type="ECO:0000259" key="2">
    <source>
        <dbReference type="SMART" id="SM00899"/>
    </source>
</evidence>
<feature type="domain" description="Ferrous iron transporter FeoA-like" evidence="2">
    <location>
        <begin position="3"/>
        <end position="75"/>
    </location>
</feature>
<comment type="caution">
    <text evidence="3">The sequence shown here is derived from an EMBL/GenBank/DDBJ whole genome shotgun (WGS) entry which is preliminary data.</text>
</comment>
<gene>
    <name evidence="3" type="ORF">C7380_11139</name>
</gene>
<sequence length="150" mass="16769">MILPLTYLSIGFSGNISRLDFPSDQKERFQAMGLIPGKTITLAHISPFNDPMVYKIDDNKLMLRRSEAERIYIDVSEIILNLSDCTTGNYTILSVNSGKLLENFLSSNGLYKGSKIEVIKNINGKIILKNNSSKITINKGKAKKILCKKL</sequence>
<dbReference type="SUPFAM" id="SSF50037">
    <property type="entry name" value="C-terminal domain of transcriptional repressors"/>
    <property type="match status" value="2"/>
</dbReference>
<dbReference type="Proteomes" id="UP000245921">
    <property type="component" value="Unassembled WGS sequence"/>
</dbReference>
<dbReference type="SMART" id="SM00899">
    <property type="entry name" value="FeoA"/>
    <property type="match status" value="2"/>
</dbReference>
<dbReference type="Gene3D" id="2.30.30.90">
    <property type="match status" value="2"/>
</dbReference>
<keyword evidence="1" id="KW-0408">Iron</keyword>
<dbReference type="PANTHER" id="PTHR43151">
    <property type="entry name" value="FEOA FAMILY PROTEIN"/>
    <property type="match status" value="1"/>
</dbReference>
<proteinExistence type="predicted"/>
<dbReference type="InterPro" id="IPR038157">
    <property type="entry name" value="FeoA_core_dom"/>
</dbReference>
<dbReference type="RefSeq" id="WP_109605056.1">
    <property type="nucleotide sequence ID" value="NZ_JAMHJO010000015.1"/>
</dbReference>
<dbReference type="InterPro" id="IPR053184">
    <property type="entry name" value="FeoA-like"/>
</dbReference>
<dbReference type="Pfam" id="PF04023">
    <property type="entry name" value="FeoA"/>
    <property type="match status" value="2"/>
</dbReference>
<dbReference type="PANTHER" id="PTHR43151:SF1">
    <property type="entry name" value="SSR2333 PROTEIN"/>
    <property type="match status" value="1"/>
</dbReference>
<accession>A0AA45C6C5</accession>
<feature type="domain" description="Ferrous iron transporter FeoA-like" evidence="2">
    <location>
        <begin position="80"/>
        <end position="149"/>
    </location>
</feature>
<evidence type="ECO:0000313" key="3">
    <source>
        <dbReference type="EMBL" id="PWJ91232.1"/>
    </source>
</evidence>
<evidence type="ECO:0000313" key="4">
    <source>
        <dbReference type="Proteomes" id="UP000245921"/>
    </source>
</evidence>
<dbReference type="InterPro" id="IPR007167">
    <property type="entry name" value="Fe-transptr_FeoA-like"/>
</dbReference>
<dbReference type="EMBL" id="QGGI01000011">
    <property type="protein sequence ID" value="PWJ91232.1"/>
    <property type="molecule type" value="Genomic_DNA"/>
</dbReference>
<dbReference type="InterPro" id="IPR008988">
    <property type="entry name" value="Transcriptional_repressor_C"/>
</dbReference>
<dbReference type="GO" id="GO:0046914">
    <property type="term" value="F:transition metal ion binding"/>
    <property type="evidence" value="ECO:0007669"/>
    <property type="project" value="InterPro"/>
</dbReference>
<dbReference type="AlphaFoldDB" id="A0AA45C6C5"/>
<keyword evidence="4" id="KW-1185">Reference proteome</keyword>